<evidence type="ECO:0000256" key="3">
    <source>
        <dbReference type="ARBA" id="ARBA00020392"/>
    </source>
</evidence>
<proteinExistence type="inferred from homology"/>
<sequence>MSFRYTLQKVLEIKEREKQNVENEYSKATKQFEETATRLYDLLKKKEDLEARCEQQMNEGIPIHQLQQHQTILMRLNVDIERQQQSTNLARNQMFQKQEELVDASIELKKYEKMKEIKHGEYIEEQKRLDNMRMDEISLQLYVNR</sequence>
<evidence type="ECO:0000256" key="6">
    <source>
        <dbReference type="ARBA" id="ARBA00022500"/>
    </source>
</evidence>
<keyword evidence="8" id="KW-0653">Protein transport</keyword>
<keyword evidence="12" id="KW-0969">Cilium</keyword>
<dbReference type="Gene3D" id="1.10.287.1700">
    <property type="match status" value="1"/>
</dbReference>
<comment type="caution">
    <text evidence="12">The sequence shown here is derived from an EMBL/GenBank/DDBJ whole genome shotgun (WGS) entry which is preliminary data.</text>
</comment>
<dbReference type="Pfam" id="PF02050">
    <property type="entry name" value="FliJ"/>
    <property type="match status" value="1"/>
</dbReference>
<keyword evidence="6" id="KW-0145">Chemotaxis</keyword>
<keyword evidence="7" id="KW-1005">Bacterial flagellum biogenesis</keyword>
<evidence type="ECO:0000313" key="13">
    <source>
        <dbReference type="Proteomes" id="UP001148125"/>
    </source>
</evidence>
<evidence type="ECO:0000256" key="11">
    <source>
        <dbReference type="SAM" id="Coils"/>
    </source>
</evidence>
<evidence type="ECO:0000313" key="12">
    <source>
        <dbReference type="EMBL" id="MDE5412965.1"/>
    </source>
</evidence>
<evidence type="ECO:0000256" key="2">
    <source>
        <dbReference type="ARBA" id="ARBA00010004"/>
    </source>
</evidence>
<keyword evidence="9" id="KW-0472">Membrane</keyword>
<dbReference type="RefSeq" id="WP_275117594.1">
    <property type="nucleotide sequence ID" value="NZ_JAOTPO010000003.1"/>
</dbReference>
<dbReference type="EMBL" id="JAOTPO010000003">
    <property type="protein sequence ID" value="MDE5412965.1"/>
    <property type="molecule type" value="Genomic_DNA"/>
</dbReference>
<reference evidence="12" key="1">
    <citation type="submission" date="2024-05" db="EMBL/GenBank/DDBJ databases">
        <title>Alkalihalobacillus sp. strain MEB203 novel alkaliphilic bacterium from Lonar Lake, India.</title>
        <authorList>
            <person name="Joshi A."/>
            <person name="Thite S."/>
            <person name="Mengade P."/>
        </authorList>
    </citation>
    <scope>NUCLEOTIDE SEQUENCE</scope>
    <source>
        <strain evidence="12">MEB 203</strain>
    </source>
</reference>
<dbReference type="InterPro" id="IPR053716">
    <property type="entry name" value="Flag_assembly_chemotaxis_eff"/>
</dbReference>
<keyword evidence="4" id="KW-0813">Transport</keyword>
<dbReference type="NCBIfam" id="TIGR02473">
    <property type="entry name" value="flagell_FliJ"/>
    <property type="match status" value="1"/>
</dbReference>
<evidence type="ECO:0000256" key="1">
    <source>
        <dbReference type="ARBA" id="ARBA00004413"/>
    </source>
</evidence>
<evidence type="ECO:0000256" key="9">
    <source>
        <dbReference type="ARBA" id="ARBA00023136"/>
    </source>
</evidence>
<keyword evidence="13" id="KW-1185">Reference proteome</keyword>
<keyword evidence="10" id="KW-1006">Bacterial flagellum protein export</keyword>
<gene>
    <name evidence="12" type="primary">fliJ</name>
    <name evidence="12" type="ORF">N7Z68_06175</name>
</gene>
<feature type="coiled-coil region" evidence="11">
    <location>
        <begin position="4"/>
        <end position="59"/>
    </location>
</feature>
<comment type="similarity">
    <text evidence="2">Belongs to the FliJ family.</text>
</comment>
<protein>
    <recommendedName>
        <fullName evidence="3">Flagellar FliJ protein</fullName>
    </recommendedName>
</protein>
<evidence type="ECO:0000256" key="5">
    <source>
        <dbReference type="ARBA" id="ARBA00022475"/>
    </source>
</evidence>
<dbReference type="Proteomes" id="UP001148125">
    <property type="component" value="Unassembled WGS sequence"/>
</dbReference>
<accession>A0ABT5VCF1</accession>
<keyword evidence="11" id="KW-0175">Coiled coil</keyword>
<evidence type="ECO:0000256" key="4">
    <source>
        <dbReference type="ARBA" id="ARBA00022448"/>
    </source>
</evidence>
<evidence type="ECO:0000256" key="7">
    <source>
        <dbReference type="ARBA" id="ARBA00022795"/>
    </source>
</evidence>
<organism evidence="12 13">
    <name type="scientific">Alkalihalobacterium chitinilyticum</name>
    <dbReference type="NCBI Taxonomy" id="2980103"/>
    <lineage>
        <taxon>Bacteria</taxon>
        <taxon>Bacillati</taxon>
        <taxon>Bacillota</taxon>
        <taxon>Bacilli</taxon>
        <taxon>Bacillales</taxon>
        <taxon>Bacillaceae</taxon>
        <taxon>Alkalihalobacterium</taxon>
    </lineage>
</organism>
<name>A0ABT5VCF1_9BACI</name>
<evidence type="ECO:0000256" key="8">
    <source>
        <dbReference type="ARBA" id="ARBA00022927"/>
    </source>
</evidence>
<evidence type="ECO:0000256" key="10">
    <source>
        <dbReference type="ARBA" id="ARBA00023225"/>
    </source>
</evidence>
<dbReference type="InterPro" id="IPR012823">
    <property type="entry name" value="Flagell_FliJ"/>
</dbReference>
<comment type="subcellular location">
    <subcellularLocation>
        <location evidence="1">Cell membrane</location>
        <topology evidence="1">Peripheral membrane protein</topology>
        <orientation evidence="1">Cytoplasmic side</orientation>
    </subcellularLocation>
</comment>
<keyword evidence="12" id="KW-0282">Flagellum</keyword>
<keyword evidence="12" id="KW-0966">Cell projection</keyword>
<keyword evidence="5" id="KW-1003">Cell membrane</keyword>